<proteinExistence type="predicted"/>
<dbReference type="Pfam" id="PF08889">
    <property type="entry name" value="WbqC"/>
    <property type="match status" value="1"/>
</dbReference>
<evidence type="ECO:0000313" key="2">
    <source>
        <dbReference type="Proteomes" id="UP000204551"/>
    </source>
</evidence>
<accession>A0A221UZJ7</accession>
<gene>
    <name evidence="1" type="ORF">AREALGSMS7_03268</name>
</gene>
<reference evidence="1 2" key="1">
    <citation type="submission" date="2017-07" db="EMBL/GenBank/DDBJ databases">
        <title>Genome Sequence of Arenibacter algicola Strain SMS7 Isolated from a culture of the Diatom Skeletonema marinoi.</title>
        <authorList>
            <person name="Topel M."/>
            <person name="Pinder M.I.M."/>
            <person name="Johansson O.N."/>
            <person name="Kourtchenko O."/>
            <person name="Godhe A."/>
            <person name="Clarke A.K."/>
        </authorList>
    </citation>
    <scope>NUCLEOTIDE SEQUENCE [LARGE SCALE GENOMIC DNA]</scope>
    <source>
        <strain evidence="1 2">SMS7</strain>
    </source>
</reference>
<dbReference type="KEGG" id="aalg:AREALGSMS7_03268"/>
<dbReference type="Proteomes" id="UP000204551">
    <property type="component" value="Chromosome"/>
</dbReference>
<dbReference type="EMBL" id="CP022515">
    <property type="protein sequence ID" value="ASO06693.1"/>
    <property type="molecule type" value="Genomic_DNA"/>
</dbReference>
<dbReference type="InterPro" id="IPR014985">
    <property type="entry name" value="WbqC"/>
</dbReference>
<evidence type="ECO:0000313" key="1">
    <source>
        <dbReference type="EMBL" id="ASO06693.1"/>
    </source>
</evidence>
<organism evidence="1 2">
    <name type="scientific">Arenibacter algicola</name>
    <dbReference type="NCBI Taxonomy" id="616991"/>
    <lineage>
        <taxon>Bacteria</taxon>
        <taxon>Pseudomonadati</taxon>
        <taxon>Bacteroidota</taxon>
        <taxon>Flavobacteriia</taxon>
        <taxon>Flavobacteriales</taxon>
        <taxon>Flavobacteriaceae</taxon>
        <taxon>Arenibacter</taxon>
    </lineage>
</organism>
<name>A0A221UZJ7_9FLAO</name>
<dbReference type="AlphaFoldDB" id="A0A221UZJ7"/>
<protein>
    <submittedName>
        <fullName evidence="1">WbqC-like protein family protein</fullName>
    </submittedName>
</protein>
<dbReference type="RefSeq" id="WP_093979123.1">
    <property type="nucleotide sequence ID" value="NZ_CP022515.1"/>
</dbReference>
<sequence>MKVAMMQPYLFPYLGYFQLINAVDVFIFADDVNFIKGGFVNRNKILFNNEERYLTIPCLQSQNKNIKEIQIYKETKGYPKNILRTIQQTYAKAPFFTNVFPMLESIFHSEVESISKLAASSVESVSKYLEIQVDFKFSSVSFSHTKVLDKSTRLINITKELGGDTYMNPIGGAKLYDKNFFRSQGIKLDFLESKAITYPQFNGNFIPNLSIIDVIMFNSIEDIKQKLDEIQLV</sequence>